<proteinExistence type="predicted"/>
<dbReference type="Gene3D" id="3.90.1570.10">
    <property type="entry name" value="tt1808, chain A"/>
    <property type="match status" value="1"/>
</dbReference>
<sequence length="181" mass="20614">MATTPALLSIDEYLRTSYHPDADFVDGEIEERHLGEYEHRKIQGFFYFVFTLNEESWGTDAVVEQRIRVTSDRVRVCDVAILRSDAPREQVTATPPLLCIEILSPEDRISRAKEVLADYLSMGVQNIWLIDPLRRIAYTFDATGLHEADFTNLTVPGTPIHVDLTEAFAKLDKKFVAADRL</sequence>
<evidence type="ECO:0000313" key="2">
    <source>
        <dbReference type="EMBL" id="MBB5064376.1"/>
    </source>
</evidence>
<evidence type="ECO:0000259" key="1">
    <source>
        <dbReference type="Pfam" id="PF05685"/>
    </source>
</evidence>
<keyword evidence="2" id="KW-0255">Endonuclease</keyword>
<dbReference type="CDD" id="cd06260">
    <property type="entry name" value="DUF820-like"/>
    <property type="match status" value="1"/>
</dbReference>
<dbReference type="Pfam" id="PF05685">
    <property type="entry name" value="Uma2"/>
    <property type="match status" value="1"/>
</dbReference>
<reference evidence="2 3" key="1">
    <citation type="submission" date="2020-08" db="EMBL/GenBank/DDBJ databases">
        <title>Genomic Encyclopedia of Type Strains, Phase IV (KMG-V): Genome sequencing to study the core and pangenomes of soil and plant-associated prokaryotes.</title>
        <authorList>
            <person name="Whitman W."/>
        </authorList>
    </citation>
    <scope>NUCLEOTIDE SEQUENCE [LARGE SCALE GENOMIC DNA]</scope>
    <source>
        <strain evidence="2 3">X5P3</strain>
    </source>
</reference>
<dbReference type="InterPro" id="IPR008538">
    <property type="entry name" value="Uma2"/>
</dbReference>
<dbReference type="AlphaFoldDB" id="A0A7W7ZSB7"/>
<dbReference type="EMBL" id="JACHIO010000010">
    <property type="protein sequence ID" value="MBB5064376.1"/>
    <property type="molecule type" value="Genomic_DNA"/>
</dbReference>
<keyword evidence="2" id="KW-0378">Hydrolase</keyword>
<comment type="caution">
    <text evidence="2">The sequence shown here is derived from an EMBL/GenBank/DDBJ whole genome shotgun (WGS) entry which is preliminary data.</text>
</comment>
<organism evidence="2 3">
    <name type="scientific">Granulicella mallensis</name>
    <dbReference type="NCBI Taxonomy" id="940614"/>
    <lineage>
        <taxon>Bacteria</taxon>
        <taxon>Pseudomonadati</taxon>
        <taxon>Acidobacteriota</taxon>
        <taxon>Terriglobia</taxon>
        <taxon>Terriglobales</taxon>
        <taxon>Acidobacteriaceae</taxon>
        <taxon>Granulicella</taxon>
    </lineage>
</organism>
<evidence type="ECO:0000313" key="3">
    <source>
        <dbReference type="Proteomes" id="UP000584867"/>
    </source>
</evidence>
<dbReference type="SUPFAM" id="SSF52980">
    <property type="entry name" value="Restriction endonuclease-like"/>
    <property type="match status" value="1"/>
</dbReference>
<accession>A0A7W7ZSB7</accession>
<dbReference type="GO" id="GO:0004519">
    <property type="term" value="F:endonuclease activity"/>
    <property type="evidence" value="ECO:0007669"/>
    <property type="project" value="UniProtKB-KW"/>
</dbReference>
<name>A0A7W7ZSB7_9BACT</name>
<keyword evidence="2" id="KW-0540">Nuclease</keyword>
<protein>
    <submittedName>
        <fullName evidence="2">Uma2 family endonuclease</fullName>
    </submittedName>
</protein>
<dbReference type="RefSeq" id="WP_184256229.1">
    <property type="nucleotide sequence ID" value="NZ_JACHIO010000010.1"/>
</dbReference>
<dbReference type="InterPro" id="IPR011335">
    <property type="entry name" value="Restrct_endonuc-II-like"/>
</dbReference>
<gene>
    <name evidence="2" type="ORF">HDF15_002730</name>
</gene>
<dbReference type="Proteomes" id="UP000584867">
    <property type="component" value="Unassembled WGS sequence"/>
</dbReference>
<feature type="domain" description="Putative restriction endonuclease" evidence="1">
    <location>
        <begin position="19"/>
        <end position="138"/>
    </location>
</feature>
<dbReference type="InterPro" id="IPR012296">
    <property type="entry name" value="Nuclease_put_TT1808"/>
</dbReference>